<proteinExistence type="predicted"/>
<dbReference type="EMBL" id="KI392485">
    <property type="protein sequence ID" value="ERN16117.1"/>
    <property type="molecule type" value="Genomic_DNA"/>
</dbReference>
<dbReference type="Gramene" id="ERN16117">
    <property type="protein sequence ID" value="ERN16117"/>
    <property type="gene ID" value="AMTR_s00030p00197930"/>
</dbReference>
<protein>
    <submittedName>
        <fullName evidence="1">Uncharacterized protein</fullName>
    </submittedName>
</protein>
<sequence>MDWVRRLMEEEHGDLVDVGEEECVAMKRVLAIAMRCALPANVRPSIKVVYKEISFCQICRVSGVLCSGMAFGRDSFCHSHDY</sequence>
<evidence type="ECO:0000313" key="1">
    <source>
        <dbReference type="EMBL" id="ERN16117.1"/>
    </source>
</evidence>
<dbReference type="Proteomes" id="UP000017836">
    <property type="component" value="Unassembled WGS sequence"/>
</dbReference>
<dbReference type="AlphaFoldDB" id="U5D3Y3"/>
<dbReference type="HOGENOM" id="CLU_2561337_0_0_1"/>
<keyword evidence="2" id="KW-1185">Reference proteome</keyword>
<organism evidence="1 2">
    <name type="scientific">Amborella trichopoda</name>
    <dbReference type="NCBI Taxonomy" id="13333"/>
    <lineage>
        <taxon>Eukaryota</taxon>
        <taxon>Viridiplantae</taxon>
        <taxon>Streptophyta</taxon>
        <taxon>Embryophyta</taxon>
        <taxon>Tracheophyta</taxon>
        <taxon>Spermatophyta</taxon>
        <taxon>Magnoliopsida</taxon>
        <taxon>Amborellales</taxon>
        <taxon>Amborellaceae</taxon>
        <taxon>Amborella</taxon>
    </lineage>
</organism>
<evidence type="ECO:0000313" key="2">
    <source>
        <dbReference type="Proteomes" id="UP000017836"/>
    </source>
</evidence>
<gene>
    <name evidence="1" type="ORF">AMTR_s00030p00197930</name>
</gene>
<accession>U5D3Y3</accession>
<reference evidence="2" key="1">
    <citation type="journal article" date="2013" name="Science">
        <title>The Amborella genome and the evolution of flowering plants.</title>
        <authorList>
            <consortium name="Amborella Genome Project"/>
        </authorList>
    </citation>
    <scope>NUCLEOTIDE SEQUENCE [LARGE SCALE GENOMIC DNA]</scope>
</reference>
<name>U5D3Y3_AMBTC</name>